<comment type="caution">
    <text evidence="4">The sequence shown here is derived from an EMBL/GenBank/DDBJ whole genome shotgun (WGS) entry which is preliminary data.</text>
</comment>
<dbReference type="Gene3D" id="3.30.310.210">
    <property type="match status" value="1"/>
</dbReference>
<gene>
    <name evidence="4" type="ORF">ACHHYP_15497</name>
</gene>
<evidence type="ECO:0000256" key="2">
    <source>
        <dbReference type="SAM" id="MobiDB-lite"/>
    </source>
</evidence>
<dbReference type="PROSITE" id="PS50084">
    <property type="entry name" value="KH_TYPE_1"/>
    <property type="match status" value="1"/>
</dbReference>
<evidence type="ECO:0000256" key="1">
    <source>
        <dbReference type="PROSITE-ProRule" id="PRU00117"/>
    </source>
</evidence>
<feature type="domain" description="K Homology" evidence="3">
    <location>
        <begin position="96"/>
        <end position="159"/>
    </location>
</feature>
<dbReference type="InterPro" id="IPR004088">
    <property type="entry name" value="KH_dom_type_1"/>
</dbReference>
<dbReference type="CDD" id="cd00105">
    <property type="entry name" value="KH-I"/>
    <property type="match status" value="1"/>
</dbReference>
<feature type="region of interest" description="Disordered" evidence="2">
    <location>
        <begin position="259"/>
        <end position="300"/>
    </location>
</feature>
<dbReference type="EMBL" id="JNBR01000143">
    <property type="protein sequence ID" value="OQR96503.1"/>
    <property type="molecule type" value="Genomic_DNA"/>
</dbReference>
<dbReference type="GO" id="GO:0003723">
    <property type="term" value="F:RNA binding"/>
    <property type="evidence" value="ECO:0007669"/>
    <property type="project" value="UniProtKB-UniRule"/>
</dbReference>
<accession>A0A1V9ZET9</accession>
<dbReference type="OrthoDB" id="78346at2759"/>
<evidence type="ECO:0000313" key="5">
    <source>
        <dbReference type="Proteomes" id="UP000243579"/>
    </source>
</evidence>
<dbReference type="Pfam" id="PF00013">
    <property type="entry name" value="KH_1"/>
    <property type="match status" value="1"/>
</dbReference>
<dbReference type="SUPFAM" id="SSF54791">
    <property type="entry name" value="Eukaryotic type KH-domain (KH-domain type I)"/>
    <property type="match status" value="1"/>
</dbReference>
<reference evidence="4 5" key="1">
    <citation type="journal article" date="2014" name="Genome Biol. Evol.">
        <title>The secreted proteins of Achlya hypogyna and Thraustotheca clavata identify the ancestral oomycete secretome and reveal gene acquisitions by horizontal gene transfer.</title>
        <authorList>
            <person name="Misner I."/>
            <person name="Blouin N."/>
            <person name="Leonard G."/>
            <person name="Richards T.A."/>
            <person name="Lane C.E."/>
        </authorList>
    </citation>
    <scope>NUCLEOTIDE SEQUENCE [LARGE SCALE GENOMIC DNA]</scope>
    <source>
        <strain evidence="4 5">ATCC 48635</strain>
    </source>
</reference>
<evidence type="ECO:0000259" key="3">
    <source>
        <dbReference type="Pfam" id="PF00013"/>
    </source>
</evidence>
<proteinExistence type="predicted"/>
<feature type="compositionally biased region" description="Basic and acidic residues" evidence="2">
    <location>
        <begin position="273"/>
        <end position="282"/>
    </location>
</feature>
<keyword evidence="5" id="KW-1185">Reference proteome</keyword>
<keyword evidence="1" id="KW-0694">RNA-binding</keyword>
<evidence type="ECO:0000313" key="4">
    <source>
        <dbReference type="EMBL" id="OQR96503.1"/>
    </source>
</evidence>
<sequence length="372" mass="42127">MSLRETRTFLLAPADVASQLERNGLKELRDLTRSAGVKMYFVDGVVDKDERILSVAGSTKEIQFGLQLLMDKITEWNQHRFIPTFDTYQYMHGKAVVHIPSSFASMLLHHRNERLDNIKADTHTNIYISKVDDMPFGSSMRRLHVSGDEDDVRAAAKRLGRLQSDFNKTPQSQGTKCFALKLVLLDRDLPDVKNENMQMAFDAAHVRVTFKESPSLNRKTIAVIFGMLENVFHAHEKIMFALMKTLDKVRLIKQQSYGASESALPKSDSQTSMDRHSVDRRESSHHRTSSEPRGATNAILPTPLKTPVEMKVSMDVADKIMSQGLRRLAQASNAKVSFETDPNDVDTMKIIMFGDLMAVMRVQQEINIIMQS</sequence>
<organism evidence="4 5">
    <name type="scientific">Achlya hypogyna</name>
    <name type="common">Oomycete</name>
    <name type="synonym">Protoachlya hypogyna</name>
    <dbReference type="NCBI Taxonomy" id="1202772"/>
    <lineage>
        <taxon>Eukaryota</taxon>
        <taxon>Sar</taxon>
        <taxon>Stramenopiles</taxon>
        <taxon>Oomycota</taxon>
        <taxon>Saprolegniomycetes</taxon>
        <taxon>Saprolegniales</taxon>
        <taxon>Achlyaceae</taxon>
        <taxon>Achlya</taxon>
    </lineage>
</organism>
<name>A0A1V9ZET9_ACHHY</name>
<dbReference type="Proteomes" id="UP000243579">
    <property type="component" value="Unassembled WGS sequence"/>
</dbReference>
<protein>
    <recommendedName>
        <fullName evidence="3">K Homology domain-containing protein</fullName>
    </recommendedName>
</protein>
<dbReference type="AlphaFoldDB" id="A0A1V9ZET9"/>
<dbReference type="InterPro" id="IPR036612">
    <property type="entry name" value="KH_dom_type_1_sf"/>
</dbReference>